<accession>A0ABU5L7H0</accession>
<reference evidence="2 3" key="1">
    <citation type="submission" date="2023-02" db="EMBL/GenBank/DDBJ databases">
        <title>Host association and intracellularity evolved multiple times independently in the Rickettsiales.</title>
        <authorList>
            <person name="Castelli M."/>
            <person name="Nardi T."/>
            <person name="Gammuto L."/>
            <person name="Bellinzona G."/>
            <person name="Sabaneyeva E."/>
            <person name="Potekhin A."/>
            <person name="Serra V."/>
            <person name="Petroni G."/>
            <person name="Sassera D."/>
        </authorList>
    </citation>
    <scope>NUCLEOTIDE SEQUENCE [LARGE SCALE GENOMIC DNA]</scope>
    <source>
        <strain evidence="2 3">BOD18</strain>
    </source>
</reference>
<evidence type="ECO:0000313" key="2">
    <source>
        <dbReference type="EMBL" id="MDZ5762071.1"/>
    </source>
</evidence>
<sequence length="152" mass="18013">MSVSKRYRFIALSFVLSCYILLESVFYNDALKDFAYKTCVNSLVNVDPMDEYDTCKSYTVDDTFDAILYEIFILITVLFFSPFWGVLRLAWRIYHRKIIKEMGATYEYKLLDDVLIVASIFWPPVCYALIILFTTLYIIYCLIYSAFQWVFC</sequence>
<comment type="caution">
    <text evidence="2">The sequence shown here is derived from an EMBL/GenBank/DDBJ whole genome shotgun (WGS) entry which is preliminary data.</text>
</comment>
<organism evidence="2 3">
    <name type="scientific">Candidatus Cyrtobacter comes</name>
    <dbReference type="NCBI Taxonomy" id="675776"/>
    <lineage>
        <taxon>Bacteria</taxon>
        <taxon>Pseudomonadati</taxon>
        <taxon>Pseudomonadota</taxon>
        <taxon>Alphaproteobacteria</taxon>
        <taxon>Rickettsiales</taxon>
        <taxon>Candidatus Midichloriaceae</taxon>
        <taxon>Candidatus Cyrtobacter</taxon>
    </lineage>
</organism>
<name>A0ABU5L7H0_9RICK</name>
<feature type="transmembrane region" description="Helical" evidence="1">
    <location>
        <begin position="7"/>
        <end position="27"/>
    </location>
</feature>
<gene>
    <name evidence="2" type="ORF">Cyrtocomes_00438</name>
</gene>
<dbReference type="EMBL" id="JARGYT010000018">
    <property type="protein sequence ID" value="MDZ5762071.1"/>
    <property type="molecule type" value="Genomic_DNA"/>
</dbReference>
<keyword evidence="1" id="KW-0472">Membrane</keyword>
<evidence type="ECO:0000256" key="1">
    <source>
        <dbReference type="SAM" id="Phobius"/>
    </source>
</evidence>
<keyword evidence="3" id="KW-1185">Reference proteome</keyword>
<proteinExistence type="predicted"/>
<evidence type="ECO:0000313" key="3">
    <source>
        <dbReference type="Proteomes" id="UP001293791"/>
    </source>
</evidence>
<keyword evidence="1" id="KW-0812">Transmembrane</keyword>
<protein>
    <submittedName>
        <fullName evidence="2">Uncharacterized protein</fullName>
    </submittedName>
</protein>
<feature type="transmembrane region" description="Helical" evidence="1">
    <location>
        <begin position="66"/>
        <end position="87"/>
    </location>
</feature>
<dbReference type="Proteomes" id="UP001293791">
    <property type="component" value="Unassembled WGS sequence"/>
</dbReference>
<keyword evidence="1" id="KW-1133">Transmembrane helix</keyword>
<feature type="transmembrane region" description="Helical" evidence="1">
    <location>
        <begin position="125"/>
        <end position="147"/>
    </location>
</feature>